<organism evidence="1 2">
    <name type="scientific">Cereibacter changlensis</name>
    <dbReference type="NCBI Taxonomy" id="402884"/>
    <lineage>
        <taxon>Bacteria</taxon>
        <taxon>Pseudomonadati</taxon>
        <taxon>Pseudomonadota</taxon>
        <taxon>Alphaproteobacteria</taxon>
        <taxon>Rhodobacterales</taxon>
        <taxon>Paracoccaceae</taxon>
        <taxon>Cereibacter</taxon>
    </lineage>
</organism>
<dbReference type="Proteomes" id="UP000306340">
    <property type="component" value="Unassembled WGS sequence"/>
</dbReference>
<reference evidence="1 2" key="1">
    <citation type="submission" date="2019-04" db="EMBL/GenBank/DDBJ databases">
        <title>Crypto-aerobic microbial life in anoxic (sulfidic) marine sediments.</title>
        <authorList>
            <person name="Bhattacharya S."/>
            <person name="Roy C."/>
            <person name="Mondal N."/>
            <person name="Sarkar J."/>
            <person name="Mandal S."/>
            <person name="Rameez M.J."/>
            <person name="Ghosh W."/>
        </authorList>
    </citation>
    <scope>NUCLEOTIDE SEQUENCE [LARGE SCALE GENOMIC DNA]</scope>
    <source>
        <strain evidence="1 2">SBBC</strain>
    </source>
</reference>
<dbReference type="AlphaFoldDB" id="A0A4U0YT00"/>
<protein>
    <submittedName>
        <fullName evidence="1">Uncharacterized protein</fullName>
    </submittedName>
</protein>
<evidence type="ECO:0000313" key="1">
    <source>
        <dbReference type="EMBL" id="TKA95760.1"/>
    </source>
</evidence>
<proteinExistence type="predicted"/>
<gene>
    <name evidence="1" type="ORF">FAZ78_15185</name>
</gene>
<name>A0A4U0YT00_9RHOB</name>
<accession>A0A4U0YT00</accession>
<dbReference type="EMBL" id="SWAU01000152">
    <property type="protein sequence ID" value="TKA95760.1"/>
    <property type="molecule type" value="Genomic_DNA"/>
</dbReference>
<evidence type="ECO:0000313" key="2">
    <source>
        <dbReference type="Proteomes" id="UP000306340"/>
    </source>
</evidence>
<sequence>MNAKHNLIAKPLLCAMTATDAKADGYAVHWSVHHPNGALLVADTKAPMKAGALALVAEGYATAADTVALALEEQGRWTTSEPVTVAEASA</sequence>
<dbReference type="RefSeq" id="WP_136793345.1">
    <property type="nucleotide sequence ID" value="NZ_SWAU01000152.1"/>
</dbReference>
<comment type="caution">
    <text evidence="1">The sequence shown here is derived from an EMBL/GenBank/DDBJ whole genome shotgun (WGS) entry which is preliminary data.</text>
</comment>